<comment type="caution">
    <text evidence="1">The sequence shown here is derived from an EMBL/GenBank/DDBJ whole genome shotgun (WGS) entry which is preliminary data.</text>
</comment>
<dbReference type="EMBL" id="QXFW01000235">
    <property type="protein sequence ID" value="KAE9019473.1"/>
    <property type="molecule type" value="Genomic_DNA"/>
</dbReference>
<evidence type="ECO:0000313" key="13">
    <source>
        <dbReference type="Proteomes" id="UP000437068"/>
    </source>
</evidence>
<dbReference type="Proteomes" id="UP000437068">
    <property type="component" value="Unassembled WGS sequence"/>
</dbReference>
<dbReference type="EMBL" id="QXFZ01000330">
    <property type="protein sequence ID" value="KAE9120772.1"/>
    <property type="molecule type" value="Genomic_DNA"/>
</dbReference>
<accession>A0A6A3FAH4</accession>
<evidence type="ECO:0000313" key="18">
    <source>
        <dbReference type="Proteomes" id="UP000476176"/>
    </source>
</evidence>
<evidence type="ECO:0000313" key="16">
    <source>
        <dbReference type="Proteomes" id="UP000441208"/>
    </source>
</evidence>
<sequence>MTLPLPLETARRIARAAISSLDVSLRLDVDAIAPTYSWVVVTLSSHQLNGHAGETLRRNIRESLRVLTALAACKGFAVKENATFWRRVAGGSGVRAAAAAMGCQVEASASERTPDAFN</sequence>
<evidence type="ECO:0000313" key="9">
    <source>
        <dbReference type="EMBL" id="KAE9317218.1"/>
    </source>
</evidence>
<evidence type="ECO:0000313" key="5">
    <source>
        <dbReference type="EMBL" id="KAE9148334.1"/>
    </source>
</evidence>
<dbReference type="EMBL" id="QXGF01000350">
    <property type="protein sequence ID" value="KAE8941626.1"/>
    <property type="molecule type" value="Genomic_DNA"/>
</dbReference>
<dbReference type="EMBL" id="QXFX01000858">
    <property type="protein sequence ID" value="KAE9102407.1"/>
    <property type="molecule type" value="Genomic_DNA"/>
</dbReference>
<evidence type="ECO:0000313" key="20">
    <source>
        <dbReference type="Proteomes" id="UP000488956"/>
    </source>
</evidence>
<proteinExistence type="predicted"/>
<dbReference type="EMBL" id="QXGA01000296">
    <property type="protein sequence ID" value="KAE9148334.1"/>
    <property type="molecule type" value="Genomic_DNA"/>
</dbReference>
<evidence type="ECO:0000313" key="14">
    <source>
        <dbReference type="Proteomes" id="UP000440367"/>
    </source>
</evidence>
<evidence type="ECO:0000313" key="11">
    <source>
        <dbReference type="Proteomes" id="UP000429523"/>
    </source>
</evidence>
<evidence type="ECO:0000313" key="12">
    <source>
        <dbReference type="Proteomes" id="UP000433483"/>
    </source>
</evidence>
<name>A0A6A3FAH4_9STRA</name>
<dbReference type="Proteomes" id="UP000441208">
    <property type="component" value="Unassembled WGS sequence"/>
</dbReference>
<evidence type="ECO:0000313" key="7">
    <source>
        <dbReference type="EMBL" id="KAE9241750.1"/>
    </source>
</evidence>
<evidence type="ECO:0000313" key="4">
    <source>
        <dbReference type="EMBL" id="KAE9120772.1"/>
    </source>
</evidence>
<dbReference type="EMBL" id="QXGD01000355">
    <property type="protein sequence ID" value="KAE9242177.1"/>
    <property type="molecule type" value="Genomic_DNA"/>
</dbReference>
<evidence type="ECO:0000313" key="8">
    <source>
        <dbReference type="EMBL" id="KAE9242177.1"/>
    </source>
</evidence>
<dbReference type="Proteomes" id="UP000486351">
    <property type="component" value="Unassembled WGS sequence"/>
</dbReference>
<dbReference type="AlphaFoldDB" id="A0A6A3FAH4"/>
<dbReference type="Proteomes" id="UP000433483">
    <property type="component" value="Unassembled WGS sequence"/>
</dbReference>
<protein>
    <submittedName>
        <fullName evidence="1">Uncharacterized protein</fullName>
    </submittedName>
</protein>
<evidence type="ECO:0000313" key="3">
    <source>
        <dbReference type="EMBL" id="KAE9102407.1"/>
    </source>
</evidence>
<evidence type="ECO:0000313" key="10">
    <source>
        <dbReference type="EMBL" id="KAE9349961.1"/>
    </source>
</evidence>
<reference evidence="11 12" key="1">
    <citation type="submission" date="2018-08" db="EMBL/GenBank/DDBJ databases">
        <title>Genomic investigation of the strawberry pathogen Phytophthora fragariae indicates pathogenicity is determined by transcriptional variation in three key races.</title>
        <authorList>
            <person name="Adams T.M."/>
            <person name="Armitage A.D."/>
            <person name="Sobczyk M.K."/>
            <person name="Bates H.J."/>
            <person name="Dunwell J.M."/>
            <person name="Nellist C.F."/>
            <person name="Harrison R.J."/>
        </authorList>
    </citation>
    <scope>NUCLEOTIDE SEQUENCE [LARGE SCALE GENOMIC DNA]</scope>
    <source>
        <strain evidence="9 13">A4</strain>
        <strain evidence="8 14">BC-1</strain>
        <strain evidence="7 18">BC-23</strain>
        <strain evidence="6 12">NOV-27</strain>
        <strain evidence="5 15">NOV-5</strain>
        <strain evidence="4 16">NOV-71</strain>
        <strain evidence="10 19">NOV-77</strain>
        <strain evidence="1 11">NOV-9</strain>
        <strain evidence="3 20">ONT-3</strain>
        <strain evidence="2 17">SCRP245</strain>
    </source>
</reference>
<evidence type="ECO:0000313" key="19">
    <source>
        <dbReference type="Proteomes" id="UP000486351"/>
    </source>
</evidence>
<evidence type="ECO:0000313" key="6">
    <source>
        <dbReference type="EMBL" id="KAE9219681.1"/>
    </source>
</evidence>
<dbReference type="Proteomes" id="UP000460718">
    <property type="component" value="Unassembled WGS sequence"/>
</dbReference>
<evidence type="ECO:0000313" key="2">
    <source>
        <dbReference type="EMBL" id="KAE9019473.1"/>
    </source>
</evidence>
<dbReference type="Proteomes" id="UP000429523">
    <property type="component" value="Unassembled WGS sequence"/>
</dbReference>
<evidence type="ECO:0000313" key="15">
    <source>
        <dbReference type="Proteomes" id="UP000440732"/>
    </source>
</evidence>
<evidence type="ECO:0000313" key="1">
    <source>
        <dbReference type="EMBL" id="KAE8941626.1"/>
    </source>
</evidence>
<gene>
    <name evidence="9" type="ORF">PF001_g6948</name>
    <name evidence="8" type="ORF">PF002_g8883</name>
    <name evidence="7" type="ORF">PF004_g6906</name>
    <name evidence="6" type="ORF">PF005_g7773</name>
    <name evidence="5" type="ORF">PF006_g7055</name>
    <name evidence="4" type="ORF">PF007_g8040</name>
    <name evidence="10" type="ORF">PF008_g6677</name>
    <name evidence="1" type="ORF">PF009_g8576</name>
    <name evidence="3" type="ORF">PF010_g14115</name>
    <name evidence="2" type="ORF">PF011_g5821</name>
</gene>
<dbReference type="EMBL" id="QXFY01000267">
    <property type="protein sequence ID" value="KAE9349961.1"/>
    <property type="molecule type" value="Genomic_DNA"/>
</dbReference>
<dbReference type="Proteomes" id="UP000440732">
    <property type="component" value="Unassembled WGS sequence"/>
</dbReference>
<evidence type="ECO:0000313" key="17">
    <source>
        <dbReference type="Proteomes" id="UP000460718"/>
    </source>
</evidence>
<dbReference type="EMBL" id="QXGC01000287">
    <property type="protein sequence ID" value="KAE9241750.1"/>
    <property type="molecule type" value="Genomic_DNA"/>
</dbReference>
<dbReference type="EMBL" id="QXGB01000317">
    <property type="protein sequence ID" value="KAE9219681.1"/>
    <property type="molecule type" value="Genomic_DNA"/>
</dbReference>
<dbReference type="Proteomes" id="UP000488956">
    <property type="component" value="Unassembled WGS sequence"/>
</dbReference>
<organism evidence="1 11">
    <name type="scientific">Phytophthora fragariae</name>
    <dbReference type="NCBI Taxonomy" id="53985"/>
    <lineage>
        <taxon>Eukaryota</taxon>
        <taxon>Sar</taxon>
        <taxon>Stramenopiles</taxon>
        <taxon>Oomycota</taxon>
        <taxon>Peronosporomycetes</taxon>
        <taxon>Peronosporales</taxon>
        <taxon>Peronosporaceae</taxon>
        <taxon>Phytophthora</taxon>
    </lineage>
</organism>
<dbReference type="EMBL" id="QXGE01000287">
    <property type="protein sequence ID" value="KAE9317218.1"/>
    <property type="molecule type" value="Genomic_DNA"/>
</dbReference>
<dbReference type="Proteomes" id="UP000476176">
    <property type="component" value="Unassembled WGS sequence"/>
</dbReference>
<keyword evidence="12" id="KW-1185">Reference proteome</keyword>
<dbReference type="Proteomes" id="UP000440367">
    <property type="component" value="Unassembled WGS sequence"/>
</dbReference>